<feature type="transmembrane region" description="Helical" evidence="8">
    <location>
        <begin position="220"/>
        <end position="246"/>
    </location>
</feature>
<dbReference type="InterPro" id="IPR011701">
    <property type="entry name" value="MFS"/>
</dbReference>
<evidence type="ECO:0000256" key="8">
    <source>
        <dbReference type="RuleBase" id="RU365088"/>
    </source>
</evidence>
<accession>A0ABV7KZH2</accession>
<gene>
    <name evidence="10" type="ORF">ACFOGJ_11280</name>
</gene>
<keyword evidence="3 8" id="KW-0813">Transport</keyword>
<evidence type="ECO:0000256" key="5">
    <source>
        <dbReference type="ARBA" id="ARBA00022692"/>
    </source>
</evidence>
<evidence type="ECO:0000256" key="3">
    <source>
        <dbReference type="ARBA" id="ARBA00022448"/>
    </source>
</evidence>
<dbReference type="PANTHER" id="PTHR23502">
    <property type="entry name" value="MAJOR FACILITATOR SUPERFAMILY"/>
    <property type="match status" value="1"/>
</dbReference>
<feature type="transmembrane region" description="Helical" evidence="8">
    <location>
        <begin position="283"/>
        <end position="304"/>
    </location>
</feature>
<dbReference type="Proteomes" id="UP001595528">
    <property type="component" value="Unassembled WGS sequence"/>
</dbReference>
<feature type="transmembrane region" description="Helical" evidence="8">
    <location>
        <begin position="252"/>
        <end position="271"/>
    </location>
</feature>
<dbReference type="NCBIfam" id="TIGR00710">
    <property type="entry name" value="efflux_Bcr_CflA"/>
    <property type="match status" value="1"/>
</dbReference>
<feature type="transmembrane region" description="Helical" evidence="8">
    <location>
        <begin position="347"/>
        <end position="366"/>
    </location>
</feature>
<feature type="transmembrane region" description="Helical" evidence="8">
    <location>
        <begin position="12"/>
        <end position="32"/>
    </location>
</feature>
<feature type="transmembrane region" description="Helical" evidence="8">
    <location>
        <begin position="137"/>
        <end position="159"/>
    </location>
</feature>
<feature type="domain" description="Major facilitator superfamily (MFS) profile" evidence="9">
    <location>
        <begin position="12"/>
        <end position="398"/>
    </location>
</feature>
<evidence type="ECO:0000313" key="11">
    <source>
        <dbReference type="Proteomes" id="UP001595528"/>
    </source>
</evidence>
<keyword evidence="11" id="KW-1185">Reference proteome</keyword>
<evidence type="ECO:0000256" key="7">
    <source>
        <dbReference type="ARBA" id="ARBA00023136"/>
    </source>
</evidence>
<dbReference type="SUPFAM" id="SSF103473">
    <property type="entry name" value="MFS general substrate transporter"/>
    <property type="match status" value="1"/>
</dbReference>
<evidence type="ECO:0000259" key="9">
    <source>
        <dbReference type="PROSITE" id="PS50850"/>
    </source>
</evidence>
<dbReference type="EMBL" id="JBHRTR010000025">
    <property type="protein sequence ID" value="MFC3227818.1"/>
    <property type="molecule type" value="Genomic_DNA"/>
</dbReference>
<evidence type="ECO:0000256" key="4">
    <source>
        <dbReference type="ARBA" id="ARBA00022475"/>
    </source>
</evidence>
<feature type="transmembrane region" description="Helical" evidence="8">
    <location>
        <begin position="79"/>
        <end position="98"/>
    </location>
</feature>
<sequence length="413" mass="42658">MTSPAGPASQAGLLALVSSFTATGIIATSIYVPSLPAIAQDLAASPAAVKLTLSVFLATFAVGQLVYGPISDRIGRRPTLISGLAICVLASIGCIFAPDIWSLVGARIVQGLGACVGVVVTRAVIRDLYGRSAAARAMSMLAMVIIMAPVLAPIVGGYIEDYAGWRYQFVFIAAMAALVLALAWFQLPETHTGRAGGPGMLRSALHAYGRLGRNGEFLAYALYIGFAFGGVYCFIGAAPTVFINVMEIPARTFGWIAAGQAMGFFAGSLLSSRLTQRIGLERMVDIGVVTAILAAALLLGLSLADILTVAAIMGPMFLWSMGMGLSFPNAMAGALSVDPRIAGSASALSGFFQMAGGALGAILIGLPAHDHSAPMATGLAVATALAALMWFGLRGRTARAAAQRRAEAERRET</sequence>
<keyword evidence="6 8" id="KW-1133">Transmembrane helix</keyword>
<dbReference type="InterPro" id="IPR020846">
    <property type="entry name" value="MFS_dom"/>
</dbReference>
<comment type="subcellular location">
    <subcellularLocation>
        <location evidence="8">Cell inner membrane</location>
        <topology evidence="8">Multi-pass membrane protein</topology>
    </subcellularLocation>
    <subcellularLocation>
        <location evidence="1">Cell membrane</location>
        <topology evidence="1">Multi-pass membrane protein</topology>
    </subcellularLocation>
</comment>
<evidence type="ECO:0000256" key="6">
    <source>
        <dbReference type="ARBA" id="ARBA00022989"/>
    </source>
</evidence>
<keyword evidence="8" id="KW-0997">Cell inner membrane</keyword>
<feature type="transmembrane region" description="Helical" evidence="8">
    <location>
        <begin position="372"/>
        <end position="393"/>
    </location>
</feature>
<proteinExistence type="inferred from homology"/>
<dbReference type="InterPro" id="IPR004812">
    <property type="entry name" value="Efflux_drug-R_Bcr/CmlA"/>
</dbReference>
<dbReference type="RefSeq" id="WP_379900316.1">
    <property type="nucleotide sequence ID" value="NZ_JBHRTR010000025.1"/>
</dbReference>
<dbReference type="Pfam" id="PF07690">
    <property type="entry name" value="MFS_1"/>
    <property type="match status" value="1"/>
</dbReference>
<dbReference type="Gene3D" id="1.20.1720.10">
    <property type="entry name" value="Multidrug resistance protein D"/>
    <property type="match status" value="1"/>
</dbReference>
<feature type="transmembrane region" description="Helical" evidence="8">
    <location>
        <begin position="47"/>
        <end position="67"/>
    </location>
</feature>
<dbReference type="PANTHER" id="PTHR23502:SF132">
    <property type="entry name" value="POLYAMINE TRANSPORTER 2-RELATED"/>
    <property type="match status" value="1"/>
</dbReference>
<feature type="transmembrane region" description="Helical" evidence="8">
    <location>
        <begin position="165"/>
        <end position="185"/>
    </location>
</feature>
<protein>
    <recommendedName>
        <fullName evidence="8">Bcr/CflA family efflux transporter</fullName>
    </recommendedName>
</protein>
<evidence type="ECO:0000313" key="10">
    <source>
        <dbReference type="EMBL" id="MFC3227818.1"/>
    </source>
</evidence>
<comment type="caution">
    <text evidence="10">The sequence shown here is derived from an EMBL/GenBank/DDBJ whole genome shotgun (WGS) entry which is preliminary data.</text>
</comment>
<keyword evidence="5 8" id="KW-0812">Transmembrane</keyword>
<evidence type="ECO:0000256" key="2">
    <source>
        <dbReference type="ARBA" id="ARBA00006236"/>
    </source>
</evidence>
<organism evidence="10 11">
    <name type="scientific">Marinibaculum pumilum</name>
    <dbReference type="NCBI Taxonomy" id="1766165"/>
    <lineage>
        <taxon>Bacteria</taxon>
        <taxon>Pseudomonadati</taxon>
        <taxon>Pseudomonadota</taxon>
        <taxon>Alphaproteobacteria</taxon>
        <taxon>Rhodospirillales</taxon>
        <taxon>Rhodospirillaceae</taxon>
        <taxon>Marinibaculum</taxon>
    </lineage>
</organism>
<dbReference type="InterPro" id="IPR036259">
    <property type="entry name" value="MFS_trans_sf"/>
</dbReference>
<evidence type="ECO:0000256" key="1">
    <source>
        <dbReference type="ARBA" id="ARBA00004651"/>
    </source>
</evidence>
<feature type="transmembrane region" description="Helical" evidence="8">
    <location>
        <begin position="104"/>
        <end position="125"/>
    </location>
</feature>
<comment type="similarity">
    <text evidence="2 8">Belongs to the major facilitator superfamily. Bcr/CmlA family.</text>
</comment>
<dbReference type="CDD" id="cd17320">
    <property type="entry name" value="MFS_MdfA_MDR_like"/>
    <property type="match status" value="1"/>
</dbReference>
<reference evidence="11" key="1">
    <citation type="journal article" date="2019" name="Int. J. Syst. Evol. Microbiol.">
        <title>The Global Catalogue of Microorganisms (GCM) 10K type strain sequencing project: providing services to taxonomists for standard genome sequencing and annotation.</title>
        <authorList>
            <consortium name="The Broad Institute Genomics Platform"/>
            <consortium name="The Broad Institute Genome Sequencing Center for Infectious Disease"/>
            <person name="Wu L."/>
            <person name="Ma J."/>
        </authorList>
    </citation>
    <scope>NUCLEOTIDE SEQUENCE [LARGE SCALE GENOMIC DNA]</scope>
    <source>
        <strain evidence="11">KCTC 42964</strain>
    </source>
</reference>
<keyword evidence="4" id="KW-1003">Cell membrane</keyword>
<dbReference type="PROSITE" id="PS50850">
    <property type="entry name" value="MFS"/>
    <property type="match status" value="1"/>
</dbReference>
<feature type="transmembrane region" description="Helical" evidence="8">
    <location>
        <begin position="316"/>
        <end position="335"/>
    </location>
</feature>
<name>A0ABV7KZH2_9PROT</name>
<keyword evidence="7 8" id="KW-0472">Membrane</keyword>